<name>A0ABZ1ELJ7_9ACTN</name>
<accession>A0ABZ1ELJ7</accession>
<evidence type="ECO:0000313" key="1">
    <source>
        <dbReference type="EMBL" id="WSA35119.1"/>
    </source>
</evidence>
<dbReference type="EMBL" id="CP109071">
    <property type="protein sequence ID" value="WSA35119.1"/>
    <property type="molecule type" value="Genomic_DNA"/>
</dbReference>
<evidence type="ECO:0000313" key="2">
    <source>
        <dbReference type="Proteomes" id="UP001334804"/>
    </source>
</evidence>
<reference evidence="1 2" key="1">
    <citation type="submission" date="2022-10" db="EMBL/GenBank/DDBJ databases">
        <title>The complete genomes of actinobacterial strains from the NBC collection.</title>
        <authorList>
            <person name="Joergensen T.S."/>
            <person name="Alvarez Arevalo M."/>
            <person name="Sterndorff E.B."/>
            <person name="Faurdal D."/>
            <person name="Vuksanovic O."/>
            <person name="Mourched A.-S."/>
            <person name="Charusanti P."/>
            <person name="Shaw S."/>
            <person name="Blin K."/>
            <person name="Weber T."/>
        </authorList>
    </citation>
    <scope>NUCLEOTIDE SEQUENCE [LARGE SCALE GENOMIC DNA]</scope>
    <source>
        <strain evidence="1 2">NBC 01809</strain>
    </source>
</reference>
<gene>
    <name evidence="1" type="ORF">OIE14_14275</name>
</gene>
<proteinExistence type="predicted"/>
<dbReference type="Proteomes" id="UP001334804">
    <property type="component" value="Chromosome"/>
</dbReference>
<keyword evidence="2" id="KW-1185">Reference proteome</keyword>
<organism evidence="1 2">
    <name type="scientific">Micromonospora peucetia</name>
    <dbReference type="NCBI Taxonomy" id="47871"/>
    <lineage>
        <taxon>Bacteria</taxon>
        <taxon>Bacillati</taxon>
        <taxon>Actinomycetota</taxon>
        <taxon>Actinomycetes</taxon>
        <taxon>Micromonosporales</taxon>
        <taxon>Micromonosporaceae</taxon>
        <taxon>Micromonospora</taxon>
    </lineage>
</organism>
<dbReference type="RefSeq" id="WP_141719438.1">
    <property type="nucleotide sequence ID" value="NZ_CP109071.1"/>
</dbReference>
<evidence type="ECO:0008006" key="3">
    <source>
        <dbReference type="Google" id="ProtNLM"/>
    </source>
</evidence>
<sequence length="73" mass="8031">MLRALSRPVAMVQMLSPHSVDTYLQAGDPLQVTVNSYTTPGLVLLAHEDPGTILVDYRLLRQLEADHALFLSA</sequence>
<protein>
    <recommendedName>
        <fullName evidence="3">UTRA domain-containing protein</fullName>
    </recommendedName>
</protein>